<sequence length="250" mass="28226">MRQDVISGRKTAAPELARVEGSKAARVYAELRDAIISMRLRPGERLLEKELCETLGVSRTPLRDAILRLAQERLVTVVPSDATFVNKIVVDTVVEGQIVRESLELRMVALAAEFFDPALAADFELVLFRERKAAERHDNEESFMLDNSFHRLLCECAGFPHVWETIRNATGQLDRVRRQSFPLQDFHMQVLEEHQAIFEAIAGRDPDAAVRILKTHLNGNLRSLRVLLDRQPDLVELDPRSAAATLIPAT</sequence>
<keyword evidence="1" id="KW-0805">Transcription regulation</keyword>
<evidence type="ECO:0000256" key="2">
    <source>
        <dbReference type="ARBA" id="ARBA00023125"/>
    </source>
</evidence>
<evidence type="ECO:0000259" key="4">
    <source>
        <dbReference type="PROSITE" id="PS50949"/>
    </source>
</evidence>
<dbReference type="SUPFAM" id="SSF48008">
    <property type="entry name" value="GntR ligand-binding domain-like"/>
    <property type="match status" value="1"/>
</dbReference>
<dbReference type="Proteomes" id="UP001139089">
    <property type="component" value="Unassembled WGS sequence"/>
</dbReference>
<dbReference type="PANTHER" id="PTHR43537:SF45">
    <property type="entry name" value="GNTR FAMILY REGULATORY PROTEIN"/>
    <property type="match status" value="1"/>
</dbReference>
<proteinExistence type="predicted"/>
<keyword evidence="2" id="KW-0238">DNA-binding</keyword>
<dbReference type="GO" id="GO:0003677">
    <property type="term" value="F:DNA binding"/>
    <property type="evidence" value="ECO:0007669"/>
    <property type="project" value="UniProtKB-KW"/>
</dbReference>
<evidence type="ECO:0000313" key="5">
    <source>
        <dbReference type="EMBL" id="MCD7107825.1"/>
    </source>
</evidence>
<accession>A0A9X1NP58</accession>
<dbReference type="InterPro" id="IPR036390">
    <property type="entry name" value="WH_DNA-bd_sf"/>
</dbReference>
<dbReference type="SMART" id="SM00345">
    <property type="entry name" value="HTH_GNTR"/>
    <property type="match status" value="1"/>
</dbReference>
<name>A0A9X1NP58_9HYPH</name>
<dbReference type="InterPro" id="IPR011711">
    <property type="entry name" value="GntR_C"/>
</dbReference>
<evidence type="ECO:0000256" key="1">
    <source>
        <dbReference type="ARBA" id="ARBA00023015"/>
    </source>
</evidence>
<dbReference type="AlphaFoldDB" id="A0A9X1NP58"/>
<comment type="caution">
    <text evidence="5">The sequence shown here is derived from an EMBL/GenBank/DDBJ whole genome shotgun (WGS) entry which is preliminary data.</text>
</comment>
<dbReference type="Pfam" id="PF00392">
    <property type="entry name" value="GntR"/>
    <property type="match status" value="1"/>
</dbReference>
<dbReference type="Gene3D" id="1.20.120.530">
    <property type="entry name" value="GntR ligand-binding domain-like"/>
    <property type="match status" value="1"/>
</dbReference>
<evidence type="ECO:0000313" key="6">
    <source>
        <dbReference type="Proteomes" id="UP001139089"/>
    </source>
</evidence>
<dbReference type="EMBL" id="JAJOZR010000001">
    <property type="protein sequence ID" value="MCD7107825.1"/>
    <property type="molecule type" value="Genomic_DNA"/>
</dbReference>
<dbReference type="GO" id="GO:0003700">
    <property type="term" value="F:DNA-binding transcription factor activity"/>
    <property type="evidence" value="ECO:0007669"/>
    <property type="project" value="InterPro"/>
</dbReference>
<keyword evidence="6" id="KW-1185">Reference proteome</keyword>
<protein>
    <submittedName>
        <fullName evidence="5">GntR family transcriptional regulator</fullName>
    </submittedName>
</protein>
<reference evidence="5" key="1">
    <citation type="submission" date="2021-12" db="EMBL/GenBank/DDBJ databases">
        <authorList>
            <person name="Li Y."/>
        </authorList>
    </citation>
    <scope>NUCLEOTIDE SEQUENCE</scope>
    <source>
        <strain evidence="5">DKSPLA3</strain>
    </source>
</reference>
<gene>
    <name evidence="5" type="ORF">LRX75_02105</name>
</gene>
<feature type="domain" description="HTH gntR-type" evidence="4">
    <location>
        <begin position="21"/>
        <end position="88"/>
    </location>
</feature>
<dbReference type="RefSeq" id="WP_231811545.1">
    <property type="nucleotide sequence ID" value="NZ_JAJOZR010000001.1"/>
</dbReference>
<dbReference type="SMART" id="SM00895">
    <property type="entry name" value="FCD"/>
    <property type="match status" value="1"/>
</dbReference>
<keyword evidence="3" id="KW-0804">Transcription</keyword>
<organism evidence="5 6">
    <name type="scientific">Rhizobium quercicola</name>
    <dbReference type="NCBI Taxonomy" id="2901226"/>
    <lineage>
        <taxon>Bacteria</taxon>
        <taxon>Pseudomonadati</taxon>
        <taxon>Pseudomonadota</taxon>
        <taxon>Alphaproteobacteria</taxon>
        <taxon>Hyphomicrobiales</taxon>
        <taxon>Rhizobiaceae</taxon>
        <taxon>Rhizobium/Agrobacterium group</taxon>
        <taxon>Rhizobium</taxon>
    </lineage>
</organism>
<evidence type="ECO:0000256" key="3">
    <source>
        <dbReference type="ARBA" id="ARBA00023163"/>
    </source>
</evidence>
<dbReference type="InterPro" id="IPR000524">
    <property type="entry name" value="Tscrpt_reg_HTH_GntR"/>
</dbReference>
<dbReference type="PANTHER" id="PTHR43537">
    <property type="entry name" value="TRANSCRIPTIONAL REGULATOR, GNTR FAMILY"/>
    <property type="match status" value="1"/>
</dbReference>
<dbReference type="CDD" id="cd07377">
    <property type="entry name" value="WHTH_GntR"/>
    <property type="match status" value="1"/>
</dbReference>
<dbReference type="Pfam" id="PF07729">
    <property type="entry name" value="FCD"/>
    <property type="match status" value="1"/>
</dbReference>
<dbReference type="InterPro" id="IPR008920">
    <property type="entry name" value="TF_FadR/GntR_C"/>
</dbReference>
<dbReference type="Gene3D" id="1.10.10.10">
    <property type="entry name" value="Winged helix-like DNA-binding domain superfamily/Winged helix DNA-binding domain"/>
    <property type="match status" value="1"/>
</dbReference>
<dbReference type="SUPFAM" id="SSF46785">
    <property type="entry name" value="Winged helix' DNA-binding domain"/>
    <property type="match status" value="1"/>
</dbReference>
<dbReference type="InterPro" id="IPR036388">
    <property type="entry name" value="WH-like_DNA-bd_sf"/>
</dbReference>
<dbReference type="PROSITE" id="PS50949">
    <property type="entry name" value="HTH_GNTR"/>
    <property type="match status" value="1"/>
</dbReference>